<dbReference type="PATRIC" id="fig|1423803.3.peg.284"/>
<dbReference type="Proteomes" id="UP000051589">
    <property type="component" value="Unassembled WGS sequence"/>
</dbReference>
<evidence type="ECO:0000313" key="3">
    <source>
        <dbReference type="Proteomes" id="UP000051589"/>
    </source>
</evidence>
<organism evidence="2 3">
    <name type="scientific">Levilactobacillus senmaizukei DSM 21775 = NBRC 103853</name>
    <dbReference type="NCBI Taxonomy" id="1423803"/>
    <lineage>
        <taxon>Bacteria</taxon>
        <taxon>Bacillati</taxon>
        <taxon>Bacillota</taxon>
        <taxon>Bacilli</taxon>
        <taxon>Lactobacillales</taxon>
        <taxon>Lactobacillaceae</taxon>
        <taxon>Levilactobacillus</taxon>
    </lineage>
</organism>
<dbReference type="STRING" id="1423803.FD13_GL000290"/>
<proteinExistence type="predicted"/>
<protein>
    <recommendedName>
        <fullName evidence="4">Integral membrane protein</fullName>
    </recommendedName>
</protein>
<evidence type="ECO:0008006" key="4">
    <source>
        <dbReference type="Google" id="ProtNLM"/>
    </source>
</evidence>
<dbReference type="AlphaFoldDB" id="A0A0R2DF01"/>
<keyword evidence="3" id="KW-1185">Reference proteome</keyword>
<dbReference type="EMBL" id="AYZH01000010">
    <property type="protein sequence ID" value="KRN02150.1"/>
    <property type="molecule type" value="Genomic_DNA"/>
</dbReference>
<name>A0A0R2DF01_9LACO</name>
<feature type="transmembrane region" description="Helical" evidence="1">
    <location>
        <begin position="64"/>
        <end position="82"/>
    </location>
</feature>
<evidence type="ECO:0000313" key="2">
    <source>
        <dbReference type="EMBL" id="KRN02150.1"/>
    </source>
</evidence>
<feature type="transmembrane region" description="Helical" evidence="1">
    <location>
        <begin position="94"/>
        <end position="113"/>
    </location>
</feature>
<gene>
    <name evidence="2" type="ORF">FD13_GL000290</name>
</gene>
<reference evidence="2 3" key="1">
    <citation type="journal article" date="2015" name="Genome Announc.">
        <title>Expanding the biotechnology potential of lactobacilli through comparative genomics of 213 strains and associated genera.</title>
        <authorList>
            <person name="Sun Z."/>
            <person name="Harris H.M."/>
            <person name="McCann A."/>
            <person name="Guo C."/>
            <person name="Argimon S."/>
            <person name="Zhang W."/>
            <person name="Yang X."/>
            <person name="Jeffery I.B."/>
            <person name="Cooney J.C."/>
            <person name="Kagawa T.F."/>
            <person name="Liu W."/>
            <person name="Song Y."/>
            <person name="Salvetti E."/>
            <person name="Wrobel A."/>
            <person name="Rasinkangas P."/>
            <person name="Parkhill J."/>
            <person name="Rea M.C."/>
            <person name="O'Sullivan O."/>
            <person name="Ritari J."/>
            <person name="Douillard F.P."/>
            <person name="Paul Ross R."/>
            <person name="Yang R."/>
            <person name="Briner A.E."/>
            <person name="Felis G.E."/>
            <person name="de Vos W.M."/>
            <person name="Barrangou R."/>
            <person name="Klaenhammer T.R."/>
            <person name="Caufield P.W."/>
            <person name="Cui Y."/>
            <person name="Zhang H."/>
            <person name="O'Toole P.W."/>
        </authorList>
    </citation>
    <scope>NUCLEOTIDE SEQUENCE [LARGE SCALE GENOMIC DNA]</scope>
    <source>
        <strain evidence="2 3">DSM 21775</strain>
    </source>
</reference>
<evidence type="ECO:0000256" key="1">
    <source>
        <dbReference type="SAM" id="Phobius"/>
    </source>
</evidence>
<keyword evidence="1" id="KW-0472">Membrane</keyword>
<dbReference type="RefSeq" id="WP_235808303.1">
    <property type="nucleotide sequence ID" value="NZ_AYZH01000010.1"/>
</dbReference>
<keyword evidence="1" id="KW-0812">Transmembrane</keyword>
<feature type="transmembrane region" description="Helical" evidence="1">
    <location>
        <begin position="12"/>
        <end position="34"/>
    </location>
</feature>
<accession>A0A0R2DF01</accession>
<feature type="transmembrane region" description="Helical" evidence="1">
    <location>
        <begin position="119"/>
        <end position="136"/>
    </location>
</feature>
<sequence length="143" mass="16259">MHRIKDGPFQRAFSHWNHFCFGLFSLVGGLYIWFHQGYLDDPRVTPPPPPSPTEHAIFAFADDWWFSLWLIICGLAILVGVFHNRRLLRDGGLVALSPAMGALSVAFIVRGLFDVRFNLTWVFALLMLFLLVGTLIRGDTHGY</sequence>
<keyword evidence="1" id="KW-1133">Transmembrane helix</keyword>
<comment type="caution">
    <text evidence="2">The sequence shown here is derived from an EMBL/GenBank/DDBJ whole genome shotgun (WGS) entry which is preliminary data.</text>
</comment>